<dbReference type="InterPro" id="IPR042197">
    <property type="entry name" value="Apaf_helical"/>
</dbReference>
<name>A0AAV5M9L5_9ROSI</name>
<dbReference type="Proteomes" id="UP001054252">
    <property type="component" value="Unassembled WGS sequence"/>
</dbReference>
<feature type="domain" description="Disease resistance protein At4g27190-like leucine-rich repeats" evidence="8">
    <location>
        <begin position="1230"/>
        <end position="1335"/>
    </location>
</feature>
<dbReference type="GO" id="GO:0005524">
    <property type="term" value="F:ATP binding"/>
    <property type="evidence" value="ECO:0007669"/>
    <property type="project" value="UniProtKB-KW"/>
</dbReference>
<dbReference type="SMART" id="SM00369">
    <property type="entry name" value="LRR_TYP"/>
    <property type="match status" value="3"/>
</dbReference>
<evidence type="ECO:0000256" key="3">
    <source>
        <dbReference type="ARBA" id="ARBA00022737"/>
    </source>
</evidence>
<evidence type="ECO:0000256" key="2">
    <source>
        <dbReference type="ARBA" id="ARBA00022614"/>
    </source>
</evidence>
<keyword evidence="11" id="KW-1185">Reference proteome</keyword>
<keyword evidence="2" id="KW-0433">Leucine-rich repeat</keyword>
<gene>
    <name evidence="10" type="ORF">SLEP1_g53467</name>
</gene>
<dbReference type="PRINTS" id="PR00364">
    <property type="entry name" value="DISEASERSIST"/>
</dbReference>
<dbReference type="Pfam" id="PF00931">
    <property type="entry name" value="NB-ARC"/>
    <property type="match status" value="1"/>
</dbReference>
<evidence type="ECO:0000256" key="1">
    <source>
        <dbReference type="ARBA" id="ARBA00008894"/>
    </source>
</evidence>
<dbReference type="InterPro" id="IPR036388">
    <property type="entry name" value="WH-like_DNA-bd_sf"/>
</dbReference>
<comment type="caution">
    <text evidence="10">The sequence shown here is derived from an EMBL/GenBank/DDBJ whole genome shotgun (WGS) entry which is preliminary data.</text>
</comment>
<dbReference type="InterPro" id="IPR050905">
    <property type="entry name" value="Plant_NBS-LRR"/>
</dbReference>
<feature type="domain" description="Disease resistance protein winged helix" evidence="9">
    <location>
        <begin position="614"/>
        <end position="685"/>
    </location>
</feature>
<protein>
    <recommendedName>
        <fullName evidence="12">NB-ARC domain-containing protein</fullName>
    </recommendedName>
</protein>
<dbReference type="Gene3D" id="3.40.50.300">
    <property type="entry name" value="P-loop containing nucleotide triphosphate hydrolases"/>
    <property type="match status" value="1"/>
</dbReference>
<evidence type="ECO:0000313" key="11">
    <source>
        <dbReference type="Proteomes" id="UP001054252"/>
    </source>
</evidence>
<accession>A0AAV5M9L5</accession>
<dbReference type="GO" id="GO:0043531">
    <property type="term" value="F:ADP binding"/>
    <property type="evidence" value="ECO:0007669"/>
    <property type="project" value="InterPro"/>
</dbReference>
<dbReference type="Pfam" id="PF23559">
    <property type="entry name" value="WHD_DRP"/>
    <property type="match status" value="1"/>
</dbReference>
<feature type="domain" description="Disease resistance protein At4g27190-like leucine-rich repeats" evidence="8">
    <location>
        <begin position="954"/>
        <end position="1055"/>
    </location>
</feature>
<dbReference type="FunFam" id="1.10.10.10:FF:000322">
    <property type="entry name" value="Probable disease resistance protein At1g63360"/>
    <property type="match status" value="1"/>
</dbReference>
<keyword evidence="3" id="KW-0677">Repeat</keyword>
<evidence type="ECO:0000256" key="5">
    <source>
        <dbReference type="ARBA" id="ARBA00022821"/>
    </source>
</evidence>
<dbReference type="InterPro" id="IPR002182">
    <property type="entry name" value="NB-ARC"/>
</dbReference>
<dbReference type="InterPro" id="IPR032675">
    <property type="entry name" value="LRR_dom_sf"/>
</dbReference>
<dbReference type="Gene3D" id="1.10.8.430">
    <property type="entry name" value="Helical domain of apoptotic protease-activating factors"/>
    <property type="match status" value="1"/>
</dbReference>
<dbReference type="InterPro" id="IPR058922">
    <property type="entry name" value="WHD_DRP"/>
</dbReference>
<organism evidence="10 11">
    <name type="scientific">Rubroshorea leprosula</name>
    <dbReference type="NCBI Taxonomy" id="152421"/>
    <lineage>
        <taxon>Eukaryota</taxon>
        <taxon>Viridiplantae</taxon>
        <taxon>Streptophyta</taxon>
        <taxon>Embryophyta</taxon>
        <taxon>Tracheophyta</taxon>
        <taxon>Spermatophyta</taxon>
        <taxon>Magnoliopsida</taxon>
        <taxon>eudicotyledons</taxon>
        <taxon>Gunneridae</taxon>
        <taxon>Pentapetalae</taxon>
        <taxon>rosids</taxon>
        <taxon>malvids</taxon>
        <taxon>Malvales</taxon>
        <taxon>Dipterocarpaceae</taxon>
        <taxon>Rubroshorea</taxon>
    </lineage>
</organism>
<dbReference type="PANTHER" id="PTHR33463:SF187">
    <property type="entry name" value="AND NB-ARC DOMAIN DISEASE RESISTANCE PROTEIN, PUTATIVE-RELATED"/>
    <property type="match status" value="1"/>
</dbReference>
<dbReference type="Pfam" id="PF13855">
    <property type="entry name" value="LRR_8"/>
    <property type="match status" value="1"/>
</dbReference>
<keyword evidence="5" id="KW-0611">Plant defense</keyword>
<proteinExistence type="inferred from homology"/>
<feature type="domain" description="NB-ARC" evidence="7">
    <location>
        <begin position="353"/>
        <end position="531"/>
    </location>
</feature>
<evidence type="ECO:0000256" key="4">
    <source>
        <dbReference type="ARBA" id="ARBA00022741"/>
    </source>
</evidence>
<dbReference type="InterPro" id="IPR003591">
    <property type="entry name" value="Leu-rich_rpt_typical-subtyp"/>
</dbReference>
<dbReference type="Pfam" id="PF23247">
    <property type="entry name" value="LRR_RPS2"/>
    <property type="match status" value="3"/>
</dbReference>
<evidence type="ECO:0000259" key="9">
    <source>
        <dbReference type="Pfam" id="PF23559"/>
    </source>
</evidence>
<comment type="similarity">
    <text evidence="1">Belongs to the disease resistance NB-LRR family.</text>
</comment>
<evidence type="ECO:0008006" key="12">
    <source>
        <dbReference type="Google" id="ProtNLM"/>
    </source>
</evidence>
<dbReference type="GO" id="GO:0006952">
    <property type="term" value="P:defense response"/>
    <property type="evidence" value="ECO:0007669"/>
    <property type="project" value="UniProtKB-KW"/>
</dbReference>
<dbReference type="PROSITE" id="PS51450">
    <property type="entry name" value="LRR"/>
    <property type="match status" value="1"/>
</dbReference>
<dbReference type="InterPro" id="IPR057135">
    <property type="entry name" value="At4g27190-like_LRR"/>
</dbReference>
<dbReference type="InterPro" id="IPR027417">
    <property type="entry name" value="P-loop_NTPase"/>
</dbReference>
<reference evidence="10 11" key="1">
    <citation type="journal article" date="2021" name="Commun. Biol.">
        <title>The genome of Shorea leprosula (Dipterocarpaceae) highlights the ecological relevance of drought in aseasonal tropical rainforests.</title>
        <authorList>
            <person name="Ng K.K.S."/>
            <person name="Kobayashi M.J."/>
            <person name="Fawcett J.A."/>
            <person name="Hatakeyama M."/>
            <person name="Paape T."/>
            <person name="Ng C.H."/>
            <person name="Ang C.C."/>
            <person name="Tnah L.H."/>
            <person name="Lee C.T."/>
            <person name="Nishiyama T."/>
            <person name="Sese J."/>
            <person name="O'Brien M.J."/>
            <person name="Copetti D."/>
            <person name="Mohd Noor M.I."/>
            <person name="Ong R.C."/>
            <person name="Putra M."/>
            <person name="Sireger I.Z."/>
            <person name="Indrioko S."/>
            <person name="Kosugi Y."/>
            <person name="Izuno A."/>
            <person name="Isagi Y."/>
            <person name="Lee S.L."/>
            <person name="Shimizu K.K."/>
        </authorList>
    </citation>
    <scope>NUCLEOTIDE SEQUENCE [LARGE SCALE GENOMIC DNA]</scope>
    <source>
        <strain evidence="10">214</strain>
    </source>
</reference>
<keyword evidence="6" id="KW-0067">ATP-binding</keyword>
<dbReference type="Gene3D" id="1.10.10.10">
    <property type="entry name" value="Winged helix-like DNA-binding domain superfamily/Winged helix DNA-binding domain"/>
    <property type="match status" value="1"/>
</dbReference>
<evidence type="ECO:0000259" key="7">
    <source>
        <dbReference type="Pfam" id="PF00931"/>
    </source>
</evidence>
<dbReference type="FunFam" id="3.40.50.300:FF:001091">
    <property type="entry name" value="Probable disease resistance protein At1g61300"/>
    <property type="match status" value="1"/>
</dbReference>
<dbReference type="InterPro" id="IPR001611">
    <property type="entry name" value="Leu-rich_rpt"/>
</dbReference>
<dbReference type="Gene3D" id="3.80.10.10">
    <property type="entry name" value="Ribonuclease Inhibitor"/>
    <property type="match status" value="3"/>
</dbReference>
<evidence type="ECO:0000256" key="6">
    <source>
        <dbReference type="ARBA" id="ARBA00022840"/>
    </source>
</evidence>
<dbReference type="SUPFAM" id="SSF52540">
    <property type="entry name" value="P-loop containing nucleoside triphosphate hydrolases"/>
    <property type="match status" value="1"/>
</dbReference>
<sequence>MDTIGPVTDIVKDVIPTIKKYVKYQICHNDYVNEFKEMQTQLKHRRQDVEKGLHAQLMQTGKIAKEEVEAWLEKADQETAENVAEDLICKGGCFTYICSSRKLDKRTQSLIEGIFKQGEKYTSAGESLVVDTPSIEYWATVFEERQEQLKLRQEDIEAKLETQLMQPGKIASMEVKEWLKKVGEQIPIKVEDLINQGGCSSLSNLRRKIEELKQIFEQGEKYTNAGESLVIDVYSSERGATVFKEMQEQLKLRQKDIEAKLETSLLQPGKMASNEVKDWMEKASQQIDIKVEDLISQGECSSPSNLWKKIEELRQILEQGKEFTNAGVSLVIDDHSIKGVPLLVEECRGMDDIQDQILEWLKGDEVTRIAVSGMGGVGKTTIMKQVHNQLLKESKLKESKFNNVIWVKVSRDFDIIVQQKKKFDILKFQKRIASSLELKLEPEDHENETKLAGLISQKLRQGNSLLILDDVWQQFCVEDVGIPTLDGNNGCKLVLTTRLQDVARAMECEVISVNPLPLEDALELFLEKVGSAVLLGGRIKGDIDPFLKKILQKCDGVPLAIVTVAKTMRGKLDPRSWKWALTKLSKFEGIIDRLKFSYECLESQCQECFLYCALYPEDYEIPREELIECWIEEGYIYKEGETREAMNWDGHWILDKLVDNCLLESVKNKYGKDCVTMHDLFREMALDISPQFLVKAGMALEKLPKGHEWSEDLLKVSLMRNHIIEIPSSMLSPKCPMLTTLLLSNNKISTIPEAFFEHMLGLKILDLSNNHELSRLPSSVSKLEKLTTLLLKDCKSLREVPSLSNLVGLKKLDLSRTSIEELPQGLNILTNLKYLGLGGRIPETLDELLQNLSKLQHLTSIYSGSSTVFLPKLESLTLSSLPQLKSIYSGSSTVLICDSIKKIEILLCENIESVFWSGFNPLLNLEYLHLDYLKNLKCVFDEEGLGFSPLVPPTSLFSLKEIRVVGCGQLKKVFSSGWLLRYFQSVETIEVSNCKEMEELISSSAHEEENVTLPKLERLELTYLPQLKSIYNSSLICDSIKKIKIWNCKKIESVFWLGFNPLPKLEYDLYDLENLKCVFDEEGVGLSPLVPPTSFFSLKEIRVKYCHQLKKVFTSGWLLRYFQSLETIKVDICGQMEELISSSAHEEEKVTLPKLQGLHLTSLPLLKTIYSGSLICDSIKKIEIFGCKNIESVFWLGFNPLPNLEYLDLRHLQNLKSVFDEEGLGLSPLVPSTSFFSLKEIRVLGCARLKKVFSSGWLLCYFQSIETIEVVLCSQMEELISSSAHEEEKVTLPQLLSLKLIDLPALKSICSNSSVLICDSIRSLRISECEKLKRIPLNFPSLDNAQSSHPPSLKEIVVDTKEWWESLEWDHPNAKDILLPLCKFQQ</sequence>
<dbReference type="SUPFAM" id="SSF52058">
    <property type="entry name" value="L domain-like"/>
    <property type="match status" value="2"/>
</dbReference>
<keyword evidence="4" id="KW-0547">Nucleotide-binding</keyword>
<feature type="domain" description="Disease resistance protein At4g27190-like leucine-rich repeats" evidence="8">
    <location>
        <begin position="1091"/>
        <end position="1194"/>
    </location>
</feature>
<dbReference type="EMBL" id="BPVZ01000209">
    <property type="protein sequence ID" value="GKV46486.1"/>
    <property type="molecule type" value="Genomic_DNA"/>
</dbReference>
<evidence type="ECO:0000259" key="8">
    <source>
        <dbReference type="Pfam" id="PF23247"/>
    </source>
</evidence>
<dbReference type="PANTHER" id="PTHR33463">
    <property type="entry name" value="NB-ARC DOMAIN-CONTAINING PROTEIN-RELATED"/>
    <property type="match status" value="1"/>
</dbReference>
<evidence type="ECO:0000313" key="10">
    <source>
        <dbReference type="EMBL" id="GKV46486.1"/>
    </source>
</evidence>